<feature type="coiled-coil region" evidence="1">
    <location>
        <begin position="96"/>
        <end position="146"/>
    </location>
</feature>
<dbReference type="Gene3D" id="1.20.1260.10">
    <property type="match status" value="1"/>
</dbReference>
<dbReference type="EMBL" id="JAIMJA010000016">
    <property type="protein sequence ID" value="MCE2596134.1"/>
    <property type="molecule type" value="Genomic_DNA"/>
</dbReference>
<dbReference type="InterPro" id="IPR019052">
    <property type="entry name" value="DUF2383"/>
</dbReference>
<keyword evidence="1" id="KW-0175">Coiled coil</keyword>
<dbReference type="RefSeq" id="WP_233053786.1">
    <property type="nucleotide sequence ID" value="NZ_JAIMJA010000016.1"/>
</dbReference>
<sequence>MSNLNFEMGPIKELVKVLNGGIEFYSAAKGKTSNGNLVRIFERNIQEKALAISDLQTFILLDDDQAETHSALSVELREAYTKIIALVSADKDQTYISQLEEIEDKVLEKVDDALKQQLPPDCKSQLLQIQARMQSCHDEMKQLQLETA</sequence>
<dbReference type="InterPro" id="IPR012347">
    <property type="entry name" value="Ferritin-like"/>
</dbReference>
<feature type="domain" description="DUF2383" evidence="2">
    <location>
        <begin position="11"/>
        <end position="116"/>
    </location>
</feature>
<accession>A0ABS8WF03</accession>
<dbReference type="Pfam" id="PF09537">
    <property type="entry name" value="DUF2383"/>
    <property type="match status" value="1"/>
</dbReference>
<gene>
    <name evidence="3" type="ORF">K6Y31_15075</name>
</gene>
<evidence type="ECO:0000313" key="3">
    <source>
        <dbReference type="EMBL" id="MCE2596134.1"/>
    </source>
</evidence>
<dbReference type="Proteomes" id="UP001201273">
    <property type="component" value="Unassembled WGS sequence"/>
</dbReference>
<organism evidence="3 4">
    <name type="scientific">Motilimonas cestriensis</name>
    <dbReference type="NCBI Taxonomy" id="2742685"/>
    <lineage>
        <taxon>Bacteria</taxon>
        <taxon>Pseudomonadati</taxon>
        <taxon>Pseudomonadota</taxon>
        <taxon>Gammaproteobacteria</taxon>
        <taxon>Alteromonadales</taxon>
        <taxon>Alteromonadales genera incertae sedis</taxon>
        <taxon>Motilimonas</taxon>
    </lineage>
</organism>
<evidence type="ECO:0000256" key="1">
    <source>
        <dbReference type="SAM" id="Coils"/>
    </source>
</evidence>
<evidence type="ECO:0000313" key="4">
    <source>
        <dbReference type="Proteomes" id="UP001201273"/>
    </source>
</evidence>
<protein>
    <submittedName>
        <fullName evidence="3">PA2169 family four-helix-bundle protein</fullName>
    </submittedName>
</protein>
<name>A0ABS8WF03_9GAMM</name>
<evidence type="ECO:0000259" key="2">
    <source>
        <dbReference type="Pfam" id="PF09537"/>
    </source>
</evidence>
<dbReference type="NCBIfam" id="TIGR02284">
    <property type="entry name" value="PA2169 family four-helix-bundle protein"/>
    <property type="match status" value="1"/>
</dbReference>
<proteinExistence type="predicted"/>
<reference evidence="3 4" key="1">
    <citation type="journal article" date="2022" name="Environ. Microbiol. Rep.">
        <title>Eco-phylogenetic analyses reveal divergent evolution of vitamin B12 metabolism in the marine bacterial family 'Psychromonadaceae'.</title>
        <authorList>
            <person name="Jin X."/>
            <person name="Yang Y."/>
            <person name="Cao H."/>
            <person name="Gao B."/>
            <person name="Zhao Z."/>
        </authorList>
    </citation>
    <scope>NUCLEOTIDE SEQUENCE [LARGE SCALE GENOMIC DNA]</scope>
    <source>
        <strain evidence="3 4">MKS20</strain>
    </source>
</reference>
<keyword evidence="4" id="KW-1185">Reference proteome</keyword>
<dbReference type="InterPro" id="IPR011971">
    <property type="entry name" value="CHP02284"/>
</dbReference>
<comment type="caution">
    <text evidence="3">The sequence shown here is derived from an EMBL/GenBank/DDBJ whole genome shotgun (WGS) entry which is preliminary data.</text>
</comment>